<gene>
    <name evidence="2" type="ORF">FRACA_1660009</name>
</gene>
<dbReference type="EMBL" id="FZMO01000075">
    <property type="protein sequence ID" value="SNQ46995.1"/>
    <property type="molecule type" value="Genomic_DNA"/>
</dbReference>
<protein>
    <submittedName>
        <fullName evidence="2">Uncharacterized protein</fullName>
    </submittedName>
</protein>
<keyword evidence="3" id="KW-1185">Reference proteome</keyword>
<sequence>MTRPAPPAMGRIGALPAGATWLELHLSAPHSIRQGHSRYNRDATVPRTAASPAGGGASQVRPDFAGSVGYHRCYRDHG</sequence>
<evidence type="ECO:0000256" key="1">
    <source>
        <dbReference type="SAM" id="MobiDB-lite"/>
    </source>
</evidence>
<organism evidence="2 3">
    <name type="scientific">Frankia canadensis</name>
    <dbReference type="NCBI Taxonomy" id="1836972"/>
    <lineage>
        <taxon>Bacteria</taxon>
        <taxon>Bacillati</taxon>
        <taxon>Actinomycetota</taxon>
        <taxon>Actinomycetes</taxon>
        <taxon>Frankiales</taxon>
        <taxon>Frankiaceae</taxon>
        <taxon>Frankia</taxon>
    </lineage>
</organism>
<reference evidence="2 3" key="1">
    <citation type="submission" date="2017-06" db="EMBL/GenBank/DDBJ databases">
        <authorList>
            <person name="Kim H.J."/>
            <person name="Triplett B.A."/>
        </authorList>
    </citation>
    <scope>NUCLEOTIDE SEQUENCE [LARGE SCALE GENOMIC DNA]</scope>
    <source>
        <strain evidence="2">FRACA_ARgP5</strain>
    </source>
</reference>
<accession>A0A2I2KMU7</accession>
<feature type="region of interest" description="Disordered" evidence="1">
    <location>
        <begin position="31"/>
        <end position="64"/>
    </location>
</feature>
<evidence type="ECO:0000313" key="3">
    <source>
        <dbReference type="Proteomes" id="UP000234331"/>
    </source>
</evidence>
<dbReference type="AlphaFoldDB" id="A0A2I2KMU7"/>
<dbReference type="Proteomes" id="UP000234331">
    <property type="component" value="Unassembled WGS sequence"/>
</dbReference>
<proteinExistence type="predicted"/>
<name>A0A2I2KMU7_9ACTN</name>
<evidence type="ECO:0000313" key="2">
    <source>
        <dbReference type="EMBL" id="SNQ46995.1"/>
    </source>
</evidence>